<reference evidence="3 4" key="1">
    <citation type="submission" date="2020-04" db="EMBL/GenBank/DDBJ databases">
        <title>Flammeovirgaceae bacterium KN852 isolated from deep sea.</title>
        <authorList>
            <person name="Zhang D.-C."/>
        </authorList>
    </citation>
    <scope>NUCLEOTIDE SEQUENCE [LARGE SCALE GENOMIC DNA]</scope>
    <source>
        <strain evidence="3 4">KN852</strain>
    </source>
</reference>
<keyword evidence="1" id="KW-0378">Hydrolase</keyword>
<dbReference type="EMBL" id="JABBNU010000004">
    <property type="protein sequence ID" value="NMM48124.1"/>
    <property type="molecule type" value="Genomic_DNA"/>
</dbReference>
<dbReference type="Proteomes" id="UP000559010">
    <property type="component" value="Unassembled WGS sequence"/>
</dbReference>
<dbReference type="GO" id="GO:0004252">
    <property type="term" value="F:serine-type endopeptidase activity"/>
    <property type="evidence" value="ECO:0007669"/>
    <property type="project" value="TreeGrafter"/>
</dbReference>
<dbReference type="RefSeq" id="WP_169679480.1">
    <property type="nucleotide sequence ID" value="NZ_JABBNU010000004.1"/>
</dbReference>
<dbReference type="Gene3D" id="3.40.50.1820">
    <property type="entry name" value="alpha/beta hydrolase"/>
    <property type="match status" value="1"/>
</dbReference>
<sequence>MKQVVLIISFAIFLSFLTNLTYGQANGNQLLDRWEFSESELNSAQSDYAKGKGIKFYHFTFLSNNKKVNGYLAAPENTTNNPTILWNDGGSTKYFPFNAEHVPRKFGKLVESGYAVIACNYKDESNGEVKDEFGGEDVEHVVNLIDILHSFPEIDTSAVGMFGWSRGGMMSYMTLVRTNKVKAMVVGGAISDLFLNGQNRPDMEIYVFADLMPDYKISRTAALNRRSAVKWADQFPKDVPILILHGTSDWRVRAEHSLLLAQELSKYRVPYRLILYEGGDHGISEYREEQQTETLEWFNRFLIRKEKLPNMEFHGR</sequence>
<accession>A0A848J0W5</accession>
<organism evidence="3 4">
    <name type="scientific">Marinigracilibium pacificum</name>
    <dbReference type="NCBI Taxonomy" id="2729599"/>
    <lineage>
        <taxon>Bacteria</taxon>
        <taxon>Pseudomonadati</taxon>
        <taxon>Bacteroidota</taxon>
        <taxon>Cytophagia</taxon>
        <taxon>Cytophagales</taxon>
        <taxon>Flammeovirgaceae</taxon>
        <taxon>Marinigracilibium</taxon>
    </lineage>
</organism>
<proteinExistence type="predicted"/>
<dbReference type="PANTHER" id="PTHR42776">
    <property type="entry name" value="SERINE PEPTIDASE S9 FAMILY MEMBER"/>
    <property type="match status" value="1"/>
</dbReference>
<dbReference type="InterPro" id="IPR001375">
    <property type="entry name" value="Peptidase_S9_cat"/>
</dbReference>
<dbReference type="InterPro" id="IPR029058">
    <property type="entry name" value="AB_hydrolase_fold"/>
</dbReference>
<evidence type="ECO:0000259" key="2">
    <source>
        <dbReference type="Pfam" id="PF00326"/>
    </source>
</evidence>
<feature type="domain" description="Peptidase S9 prolyl oligopeptidase catalytic" evidence="2">
    <location>
        <begin position="111"/>
        <end position="301"/>
    </location>
</feature>
<protein>
    <submittedName>
        <fullName evidence="3">Prolyl oligopeptidase family serine peptidase</fullName>
    </submittedName>
</protein>
<name>A0A848J0W5_9BACT</name>
<comment type="caution">
    <text evidence="3">The sequence shown here is derived from an EMBL/GenBank/DDBJ whole genome shotgun (WGS) entry which is preliminary data.</text>
</comment>
<dbReference type="PANTHER" id="PTHR42776:SF4">
    <property type="entry name" value="ACYLAMINO-ACID-RELEASING ENZYME"/>
    <property type="match status" value="1"/>
</dbReference>
<gene>
    <name evidence="3" type="ORF">HH304_06910</name>
</gene>
<evidence type="ECO:0000313" key="4">
    <source>
        <dbReference type="Proteomes" id="UP000559010"/>
    </source>
</evidence>
<dbReference type="GO" id="GO:0006508">
    <property type="term" value="P:proteolysis"/>
    <property type="evidence" value="ECO:0007669"/>
    <property type="project" value="InterPro"/>
</dbReference>
<evidence type="ECO:0000256" key="1">
    <source>
        <dbReference type="ARBA" id="ARBA00022801"/>
    </source>
</evidence>
<dbReference type="Pfam" id="PF00326">
    <property type="entry name" value="Peptidase_S9"/>
    <property type="match status" value="1"/>
</dbReference>
<keyword evidence="4" id="KW-1185">Reference proteome</keyword>
<dbReference type="SUPFAM" id="SSF53474">
    <property type="entry name" value="alpha/beta-Hydrolases"/>
    <property type="match status" value="1"/>
</dbReference>
<evidence type="ECO:0000313" key="3">
    <source>
        <dbReference type="EMBL" id="NMM48124.1"/>
    </source>
</evidence>
<dbReference type="AlphaFoldDB" id="A0A848J0W5"/>